<reference evidence="2 3" key="1">
    <citation type="submission" date="2022-06" db="EMBL/GenBank/DDBJ databases">
        <title>Genomic Encyclopedia of Type Strains, Phase I: the one thousand microbial genomes (KMG-I) project.</title>
        <authorList>
            <person name="Kyrpides N."/>
        </authorList>
    </citation>
    <scope>NUCLEOTIDE SEQUENCE [LARGE SCALE GENOMIC DNA]</scope>
    <source>
        <strain evidence="2 3">DSM 43889</strain>
    </source>
</reference>
<feature type="compositionally biased region" description="Basic residues" evidence="1">
    <location>
        <begin position="1"/>
        <end position="11"/>
    </location>
</feature>
<name>A0ABT1JC49_ACTCY</name>
<feature type="compositionally biased region" description="Basic and acidic residues" evidence="1">
    <location>
        <begin position="190"/>
        <end position="199"/>
    </location>
</feature>
<feature type="compositionally biased region" description="Polar residues" evidence="1">
    <location>
        <begin position="97"/>
        <end position="122"/>
    </location>
</feature>
<feature type="compositionally biased region" description="Polar residues" evidence="1">
    <location>
        <begin position="203"/>
        <end position="214"/>
    </location>
</feature>
<dbReference type="EMBL" id="AUBJ02000001">
    <property type="protein sequence ID" value="MCP2330072.1"/>
    <property type="molecule type" value="Genomic_DNA"/>
</dbReference>
<keyword evidence="3" id="KW-1185">Reference proteome</keyword>
<dbReference type="Proteomes" id="UP000791080">
    <property type="component" value="Unassembled WGS sequence"/>
</dbReference>
<protein>
    <submittedName>
        <fullName evidence="2">Uncharacterized protein</fullName>
    </submittedName>
</protein>
<comment type="caution">
    <text evidence="2">The sequence shown here is derived from an EMBL/GenBank/DDBJ whole genome shotgun (WGS) entry which is preliminary data.</text>
</comment>
<evidence type="ECO:0000256" key="1">
    <source>
        <dbReference type="SAM" id="MobiDB-lite"/>
    </source>
</evidence>
<feature type="compositionally biased region" description="Low complexity" evidence="1">
    <location>
        <begin position="73"/>
        <end position="85"/>
    </location>
</feature>
<evidence type="ECO:0000313" key="3">
    <source>
        <dbReference type="Proteomes" id="UP000791080"/>
    </source>
</evidence>
<sequence>MPSPRRVRRAARWVAPSLSRPPSPKPQRTTANPRKAVPPSETRGRNTPSGCPKATFPHGNPPKGMRERNASPATHNAAAHRGAAGSRDTRAIPAPASPTNSACRSASTTHARTPTSTYSPIQVSRGRKKPSPKTRPYPAPARAVRPDTTAKRTAKAIGASHHRSRGGNPAYQTAPAPATASNRATNPGTGDRRSWRGERPGTSGASRASDTTRTAYGREAAGRRGGRSGAGGPAPAGHFFFFFSLGFLISLPPMKE</sequence>
<organism evidence="2 3">
    <name type="scientific">Actinoalloteichus caeruleus DSM 43889</name>
    <dbReference type="NCBI Taxonomy" id="1120930"/>
    <lineage>
        <taxon>Bacteria</taxon>
        <taxon>Bacillati</taxon>
        <taxon>Actinomycetota</taxon>
        <taxon>Actinomycetes</taxon>
        <taxon>Pseudonocardiales</taxon>
        <taxon>Pseudonocardiaceae</taxon>
        <taxon>Actinoalloteichus</taxon>
        <taxon>Actinoalloteichus cyanogriseus</taxon>
    </lineage>
</organism>
<feature type="region of interest" description="Disordered" evidence="1">
    <location>
        <begin position="1"/>
        <end position="233"/>
    </location>
</feature>
<proteinExistence type="predicted"/>
<gene>
    <name evidence="2" type="ORF">G443_000342</name>
</gene>
<evidence type="ECO:0000313" key="2">
    <source>
        <dbReference type="EMBL" id="MCP2330072.1"/>
    </source>
</evidence>
<accession>A0ABT1JC49</accession>